<comment type="caution">
    <text evidence="1">The sequence shown here is derived from an EMBL/GenBank/DDBJ whole genome shotgun (WGS) entry which is preliminary data.</text>
</comment>
<proteinExistence type="predicted"/>
<dbReference type="Proteomes" id="UP000553343">
    <property type="component" value="Unassembled WGS sequence"/>
</dbReference>
<dbReference type="RefSeq" id="WP_178367716.1">
    <property type="nucleotide sequence ID" value="NZ_JACADJ010000066.1"/>
</dbReference>
<dbReference type="EMBL" id="JACADJ010000066">
    <property type="protein sequence ID" value="NWH06263.1"/>
    <property type="molecule type" value="Genomic_DNA"/>
</dbReference>
<keyword evidence="2" id="KW-1185">Reference proteome</keyword>
<accession>A0A850T3D7</accession>
<protein>
    <submittedName>
        <fullName evidence="1">Uncharacterized protein</fullName>
    </submittedName>
</protein>
<gene>
    <name evidence="1" type="ORF">HXW94_14945</name>
</gene>
<reference evidence="1 2" key="1">
    <citation type="submission" date="2020-06" db="EMBL/GenBank/DDBJ databases">
        <title>High-quality draft genome of sulfate reducer Desulfobacter latus type strain AcrS2 isolated from marine sediment.</title>
        <authorList>
            <person name="Hoppe M."/>
            <person name="Larsen C.K."/>
            <person name="Marshall I.P.G."/>
            <person name="Schramm A."/>
            <person name="Marietou A.G."/>
        </authorList>
    </citation>
    <scope>NUCLEOTIDE SEQUENCE [LARGE SCALE GENOMIC DNA]</scope>
    <source>
        <strain evidence="1 2">AcRS2</strain>
    </source>
</reference>
<sequence>MITVLVLDGHGNVVKEDLPKIEIKQIPAKAREPLDICHKELSNNGPRMATYCPSFLNGEKSVATNDKEWGRNNFPI</sequence>
<evidence type="ECO:0000313" key="1">
    <source>
        <dbReference type="EMBL" id="NWH06263.1"/>
    </source>
</evidence>
<organism evidence="1 2">
    <name type="scientific">Desulfobacter latus</name>
    <dbReference type="NCBI Taxonomy" id="2292"/>
    <lineage>
        <taxon>Bacteria</taxon>
        <taxon>Pseudomonadati</taxon>
        <taxon>Thermodesulfobacteriota</taxon>
        <taxon>Desulfobacteria</taxon>
        <taxon>Desulfobacterales</taxon>
        <taxon>Desulfobacteraceae</taxon>
        <taxon>Desulfobacter</taxon>
    </lineage>
</organism>
<dbReference type="AlphaFoldDB" id="A0A850T3D7"/>
<name>A0A850T3D7_9BACT</name>
<evidence type="ECO:0000313" key="2">
    <source>
        <dbReference type="Proteomes" id="UP000553343"/>
    </source>
</evidence>